<sequence>MIWALIFAFLAATLGGSPLLLPNIDKLAKEHIEDKDRKDNMLILIKEAQTQRKAFAKKDKKISKQLNKVFALRESSRQDFTILIDKWNESREELQAVNQKLIYDSQNIVTEQEWENMKPDFKEGIEKLDKQTTKKRKQLDKAFIKMESKFKKTIEDDEKSQKAILMLNAFKVSIHNTMNGYSEQMLDENSIVYEYTIEKQQIIDIQDKHAKILNEALSSYIDLHFT</sequence>
<protein>
    <submittedName>
        <fullName evidence="1">Uncharacterized protein</fullName>
    </submittedName>
</protein>
<accession>X1D6J2</accession>
<proteinExistence type="predicted"/>
<feature type="non-terminal residue" evidence="1">
    <location>
        <position position="226"/>
    </location>
</feature>
<reference evidence="1" key="1">
    <citation type="journal article" date="2014" name="Front. Microbiol.">
        <title>High frequency of phylogenetically diverse reductive dehalogenase-homologous genes in deep subseafloor sedimentary metagenomes.</title>
        <authorList>
            <person name="Kawai M."/>
            <person name="Futagami T."/>
            <person name="Toyoda A."/>
            <person name="Takaki Y."/>
            <person name="Nishi S."/>
            <person name="Hori S."/>
            <person name="Arai W."/>
            <person name="Tsubouchi T."/>
            <person name="Morono Y."/>
            <person name="Uchiyama I."/>
            <person name="Ito T."/>
            <person name="Fujiyama A."/>
            <person name="Inagaki F."/>
            <person name="Takami H."/>
        </authorList>
    </citation>
    <scope>NUCLEOTIDE SEQUENCE</scope>
    <source>
        <strain evidence="1">Expedition CK06-06</strain>
    </source>
</reference>
<dbReference type="AlphaFoldDB" id="X1D6J2"/>
<name>X1D6J2_9ZZZZ</name>
<gene>
    <name evidence="1" type="ORF">S01H4_43667</name>
</gene>
<evidence type="ECO:0000313" key="1">
    <source>
        <dbReference type="EMBL" id="GAH00714.1"/>
    </source>
</evidence>
<dbReference type="EMBL" id="BART01024110">
    <property type="protein sequence ID" value="GAH00714.1"/>
    <property type="molecule type" value="Genomic_DNA"/>
</dbReference>
<comment type="caution">
    <text evidence="1">The sequence shown here is derived from an EMBL/GenBank/DDBJ whole genome shotgun (WGS) entry which is preliminary data.</text>
</comment>
<organism evidence="1">
    <name type="scientific">marine sediment metagenome</name>
    <dbReference type="NCBI Taxonomy" id="412755"/>
    <lineage>
        <taxon>unclassified sequences</taxon>
        <taxon>metagenomes</taxon>
        <taxon>ecological metagenomes</taxon>
    </lineage>
</organism>